<feature type="region of interest" description="Disordered" evidence="4">
    <location>
        <begin position="645"/>
        <end position="673"/>
    </location>
</feature>
<dbReference type="PROSITE" id="PS00972">
    <property type="entry name" value="USP_1"/>
    <property type="match status" value="1"/>
</dbReference>
<keyword evidence="3" id="KW-0788">Thiol protease</keyword>
<sequence>MTISDTESMADIGICDFPCTTEEERRIVTEMTKEAEANLKEGNLYFVISNRWYTSWERCVGIPTEEFSSVELSEAARPGPIDNHDIIESESDASDPQLRRMLEEGVDYVLVPQEVWRKLVEWYKGGPPLPRKLISQGFFNKNYSVEVYPLCLQLTDDRDGPSTTIRLSKQASISQLYEMVCAVKGVAKEKARIWDYYEKRKMKLLDPSSDLSLEESSLQRDQDILLEVDGSESSQYDISLAGNELALVPLEATMSDATDLMLDGGTLSYGHSNGSKFWRNASEDDACDSSSAFGKGKRRGLGGLQNLGNTCFMNSTLQCLAHTPPIVEYFLQDYSNDINTENPLGMRGELATAFGELLRKLWSSGQNTVVPRSFKAKLARFAPRFSGYNQHDSQEMLAFLLDGLHEDLNKVKRKPYIEAKDSDGHPDDEVAEELWKYHKARNDSVIVDVCQGQYKSTLVCPDCGKISVTFDPFMYLSLPLPSTRTRSMTVAVFYGDESRLWTPYTVTVLKDGSCRDLTNALGTACCLNNDESLVLAEVYDHKIFRYFEDPLESLTAIRDNERIVAYRFNHMHKGQGKVKLEILHGELEKSILTFVSRSPKRFGIPLVTYINAEPLSGIDIDAIISGLLSPLNRIHSSSIVDNGEEKRHIPDVADETSGRLSSKDVETENNTPDDRQLSFSLFLTDRHFFSVKPLESDSVVKPGSVTSVLVQWNEKEHEQYDSSYLNDLPVIYKTDFFAKKAAEQERISLFSCLEAFLAEEPLGPDDMWYCPGCKEHRQANKKLDLWKLPDILVVHLKRFTFSRYFKNKIDTFVNFPIHDLDLSKYVKNKDGQSYLYELYAISNHYGFMGDGHYTAFAKLMDENEWYDFNDSHVSGVNESELKTSAAYVLFYQRVKKSEPEKSNMDMD</sequence>
<evidence type="ECO:0000256" key="2">
    <source>
        <dbReference type="ARBA" id="ARBA00037450"/>
    </source>
</evidence>
<dbReference type="InterPro" id="IPR035927">
    <property type="entry name" value="DUSP-like_sf"/>
</dbReference>
<keyword evidence="8" id="KW-1185">Reference proteome</keyword>
<dbReference type="AlphaFoldDB" id="A0A565CE37"/>
<keyword evidence="3" id="KW-0378">Hydrolase</keyword>
<feature type="compositionally biased region" description="Basic and acidic residues" evidence="4">
    <location>
        <begin position="661"/>
        <end position="673"/>
    </location>
</feature>
<dbReference type="SUPFAM" id="SSF143791">
    <property type="entry name" value="DUSP-like"/>
    <property type="match status" value="1"/>
</dbReference>
<evidence type="ECO:0000256" key="3">
    <source>
        <dbReference type="RuleBase" id="RU366025"/>
    </source>
</evidence>
<evidence type="ECO:0000313" key="7">
    <source>
        <dbReference type="EMBL" id="VVB11856.1"/>
    </source>
</evidence>
<dbReference type="InterPro" id="IPR006615">
    <property type="entry name" value="Pept_C19_DUSP"/>
</dbReference>
<evidence type="ECO:0000256" key="4">
    <source>
        <dbReference type="SAM" id="MobiDB-lite"/>
    </source>
</evidence>
<accession>A0A565CE37</accession>
<dbReference type="Pfam" id="PF00443">
    <property type="entry name" value="UCH"/>
    <property type="match status" value="1"/>
</dbReference>
<dbReference type="EMBL" id="CABITT030000007">
    <property type="protein sequence ID" value="VVB11856.1"/>
    <property type="molecule type" value="Genomic_DNA"/>
</dbReference>
<dbReference type="InterPro" id="IPR028889">
    <property type="entry name" value="USP"/>
</dbReference>
<dbReference type="GO" id="GO:0016579">
    <property type="term" value="P:protein deubiquitination"/>
    <property type="evidence" value="ECO:0007669"/>
    <property type="project" value="InterPro"/>
</dbReference>
<feature type="domain" description="DUSP" evidence="6">
    <location>
        <begin position="19"/>
        <end position="134"/>
    </location>
</feature>
<evidence type="ECO:0000313" key="8">
    <source>
        <dbReference type="Proteomes" id="UP000489600"/>
    </source>
</evidence>
<organism evidence="7 8">
    <name type="scientific">Arabis nemorensis</name>
    <dbReference type="NCBI Taxonomy" id="586526"/>
    <lineage>
        <taxon>Eukaryota</taxon>
        <taxon>Viridiplantae</taxon>
        <taxon>Streptophyta</taxon>
        <taxon>Embryophyta</taxon>
        <taxon>Tracheophyta</taxon>
        <taxon>Spermatophyta</taxon>
        <taxon>Magnoliopsida</taxon>
        <taxon>eudicotyledons</taxon>
        <taxon>Gunneridae</taxon>
        <taxon>Pentapetalae</taxon>
        <taxon>rosids</taxon>
        <taxon>malvids</taxon>
        <taxon>Brassicales</taxon>
        <taxon>Brassicaceae</taxon>
        <taxon>Arabideae</taxon>
        <taxon>Arabis</taxon>
    </lineage>
</organism>
<dbReference type="CDD" id="cd02674">
    <property type="entry name" value="Peptidase_C19R"/>
    <property type="match status" value="1"/>
</dbReference>
<dbReference type="InterPro" id="IPR050185">
    <property type="entry name" value="Ub_carboxyl-term_hydrolase"/>
</dbReference>
<dbReference type="SUPFAM" id="SSF54001">
    <property type="entry name" value="Cysteine proteinases"/>
    <property type="match status" value="1"/>
</dbReference>
<dbReference type="PANTHER" id="PTHR21646">
    <property type="entry name" value="UBIQUITIN CARBOXYL-TERMINAL HYDROLASE"/>
    <property type="match status" value="1"/>
</dbReference>
<dbReference type="InterPro" id="IPR038765">
    <property type="entry name" value="Papain-like_cys_pep_sf"/>
</dbReference>
<feature type="domain" description="USP" evidence="5">
    <location>
        <begin position="302"/>
        <end position="894"/>
    </location>
</feature>
<evidence type="ECO:0000259" key="6">
    <source>
        <dbReference type="PROSITE" id="PS51283"/>
    </source>
</evidence>
<comment type="caution">
    <text evidence="7">The sequence shown here is derived from an EMBL/GenBank/DDBJ whole genome shotgun (WGS) entry which is preliminary data.</text>
</comment>
<keyword evidence="3" id="KW-0645">Protease</keyword>
<dbReference type="Proteomes" id="UP000489600">
    <property type="component" value="Unassembled WGS sequence"/>
</dbReference>
<dbReference type="InterPro" id="IPR001394">
    <property type="entry name" value="Peptidase_C19_UCH"/>
</dbReference>
<dbReference type="PROSITE" id="PS51283">
    <property type="entry name" value="DUSP"/>
    <property type="match status" value="1"/>
</dbReference>
<comment type="catalytic activity">
    <reaction evidence="3">
        <text>Thiol-dependent hydrolysis of ester, thioester, amide, peptide and isopeptide bonds formed by the C-terminal Gly of ubiquitin (a 76-residue protein attached to proteins as an intracellular targeting signal).</text>
        <dbReference type="EC" id="3.4.19.12"/>
    </reaction>
</comment>
<dbReference type="Gene3D" id="3.90.70.10">
    <property type="entry name" value="Cysteine proteinases"/>
    <property type="match status" value="2"/>
</dbReference>
<dbReference type="EC" id="3.4.19.12" evidence="3"/>
<dbReference type="InterPro" id="IPR018200">
    <property type="entry name" value="USP_CS"/>
</dbReference>
<proteinExistence type="inferred from homology"/>
<dbReference type="GO" id="GO:0006508">
    <property type="term" value="P:proteolysis"/>
    <property type="evidence" value="ECO:0007669"/>
    <property type="project" value="UniProtKB-KW"/>
</dbReference>
<comment type="similarity">
    <text evidence="1 3">Belongs to the peptidase C19 family.</text>
</comment>
<dbReference type="Pfam" id="PF06337">
    <property type="entry name" value="DUSP"/>
    <property type="match status" value="1"/>
</dbReference>
<dbReference type="PROSITE" id="PS00973">
    <property type="entry name" value="USP_2"/>
    <property type="match status" value="1"/>
</dbReference>
<dbReference type="PROSITE" id="PS50235">
    <property type="entry name" value="USP_3"/>
    <property type="match status" value="1"/>
</dbReference>
<gene>
    <name evidence="7" type="ORF">ANE_LOCUS22300</name>
</gene>
<keyword evidence="3" id="KW-0833">Ubl conjugation pathway</keyword>
<name>A0A565CE37_9BRAS</name>
<protein>
    <recommendedName>
        <fullName evidence="3">Ubiquitin carboxyl-terminal hydrolase</fullName>
        <ecNumber evidence="3">3.4.19.12</ecNumber>
    </recommendedName>
</protein>
<dbReference type="GO" id="GO:0004843">
    <property type="term" value="F:cysteine-type deubiquitinase activity"/>
    <property type="evidence" value="ECO:0007669"/>
    <property type="project" value="UniProtKB-UniRule"/>
</dbReference>
<evidence type="ECO:0000259" key="5">
    <source>
        <dbReference type="PROSITE" id="PS50235"/>
    </source>
</evidence>
<dbReference type="PANTHER" id="PTHR21646:SF83">
    <property type="entry name" value="UBIQUITIN CARBOXYL-TERMINAL HYDROLASE 11-RELATED"/>
    <property type="match status" value="1"/>
</dbReference>
<reference evidence="7" key="1">
    <citation type="submission" date="2019-07" db="EMBL/GenBank/DDBJ databases">
        <authorList>
            <person name="Dittberner H."/>
        </authorList>
    </citation>
    <scope>NUCLEOTIDE SEQUENCE [LARGE SCALE GENOMIC DNA]</scope>
</reference>
<comment type="function">
    <text evidence="2 3">Recognizes and hydrolyzes the peptide bond at the C-terminal Gly of ubiquitin. Involved in the processing of poly-ubiquitin precursors as well as that of ubiquitinated proteins.</text>
</comment>
<dbReference type="Gene3D" id="3.10.20.90">
    <property type="entry name" value="Phosphatidylinositol 3-kinase Catalytic Subunit, Chain A, domain 1"/>
    <property type="match status" value="1"/>
</dbReference>
<dbReference type="SMART" id="SM00695">
    <property type="entry name" value="DUSP"/>
    <property type="match status" value="1"/>
</dbReference>
<dbReference type="OrthoDB" id="292964at2759"/>
<dbReference type="Gene3D" id="3.30.2230.10">
    <property type="entry name" value="DUSP-like"/>
    <property type="match status" value="1"/>
</dbReference>
<evidence type="ECO:0000256" key="1">
    <source>
        <dbReference type="ARBA" id="ARBA00009085"/>
    </source>
</evidence>